<evidence type="ECO:0000256" key="2">
    <source>
        <dbReference type="SAM" id="SignalP"/>
    </source>
</evidence>
<feature type="region of interest" description="Disordered" evidence="1">
    <location>
        <begin position="37"/>
        <end position="57"/>
    </location>
</feature>
<dbReference type="EMBL" id="HM001244">
    <property type="protein sequence ID" value="ADK37859.1"/>
    <property type="molecule type" value="mRNA"/>
</dbReference>
<name>E2EZ04_9HEMI</name>
<dbReference type="GO" id="GO:0051707">
    <property type="term" value="P:response to other organism"/>
    <property type="evidence" value="ECO:0007669"/>
    <property type="project" value="UniProtKB-ARBA"/>
</dbReference>
<feature type="chain" id="PRO_5003159107" evidence="2">
    <location>
        <begin position="17"/>
        <end position="102"/>
    </location>
</feature>
<sequence length="102" mass="10762">MKLLVVFVSALVLVAASYEEEVADYAAVAGQEADGVEPQGVIDDEAEPMVGSPQEPVPESAFRVEIPITARACTNVACANICHRLGFRYGVCVSATLCQCSN</sequence>
<dbReference type="Gene3D" id="3.30.30.10">
    <property type="entry name" value="Knottin, scorpion toxin-like"/>
    <property type="match status" value="1"/>
</dbReference>
<feature type="signal peptide" evidence="2">
    <location>
        <begin position="1"/>
        <end position="16"/>
    </location>
</feature>
<organism evidence="3">
    <name type="scientific">Sitobion avenae</name>
    <name type="common">English grain aphid</name>
    <dbReference type="NCBI Taxonomy" id="44664"/>
    <lineage>
        <taxon>Eukaryota</taxon>
        <taxon>Metazoa</taxon>
        <taxon>Ecdysozoa</taxon>
        <taxon>Arthropoda</taxon>
        <taxon>Hexapoda</taxon>
        <taxon>Insecta</taxon>
        <taxon>Pterygota</taxon>
        <taxon>Neoptera</taxon>
        <taxon>Paraneoptera</taxon>
        <taxon>Hemiptera</taxon>
        <taxon>Sternorrhyncha</taxon>
        <taxon>Aphidomorpha</taxon>
        <taxon>Aphidoidea</taxon>
        <taxon>Aphididae</taxon>
        <taxon>Macrosiphini</taxon>
        <taxon>Sitobion</taxon>
    </lineage>
</organism>
<evidence type="ECO:0000313" key="3">
    <source>
        <dbReference type="EMBL" id="ADK37859.1"/>
    </source>
</evidence>
<dbReference type="AlphaFoldDB" id="E2EZ04"/>
<accession>E2EZ04</accession>
<evidence type="ECO:0000256" key="1">
    <source>
        <dbReference type="SAM" id="MobiDB-lite"/>
    </source>
</evidence>
<reference evidence="3" key="1">
    <citation type="journal article" date="2011" name="Fungal Genet. Biol.">
        <title>Secretome of fungus-infected aphids documents high pathogen activity and weak host response.</title>
        <authorList>
            <person name="Grell M.N."/>
            <person name="Jensen A.B."/>
            <person name="Olsen P.B."/>
            <person name="Eilenberg J."/>
            <person name="Lange L."/>
        </authorList>
    </citation>
    <scope>NUCLEOTIDE SEQUENCE</scope>
</reference>
<protein>
    <submittedName>
        <fullName evidence="3">Putative defensin-like protein</fullName>
    </submittedName>
</protein>
<keyword evidence="2" id="KW-0732">Signal</keyword>
<proteinExistence type="evidence at transcript level"/>
<dbReference type="InterPro" id="IPR036574">
    <property type="entry name" value="Scorpion_toxin-like_sf"/>
</dbReference>